<dbReference type="GeneID" id="7451854"/>
<protein>
    <recommendedName>
        <fullName evidence="4">PA14 domain-containing protein</fullName>
    </recommendedName>
</protein>
<keyword evidence="1" id="KW-0732">Signal</keyword>
<dbReference type="InParanoid" id="B8LDW4"/>
<dbReference type="HOGENOM" id="CLU_649731_0_0_1"/>
<accession>B8LDW4</accession>
<reference evidence="2 3" key="2">
    <citation type="journal article" date="2008" name="Nature">
        <title>The Phaeodactylum genome reveals the evolutionary history of diatom genomes.</title>
        <authorList>
            <person name="Bowler C."/>
            <person name="Allen A.E."/>
            <person name="Badger J.H."/>
            <person name="Grimwood J."/>
            <person name="Jabbari K."/>
            <person name="Kuo A."/>
            <person name="Maheswari U."/>
            <person name="Martens C."/>
            <person name="Maumus F."/>
            <person name="Otillar R.P."/>
            <person name="Rayko E."/>
            <person name="Salamov A."/>
            <person name="Vandepoele K."/>
            <person name="Beszteri B."/>
            <person name="Gruber A."/>
            <person name="Heijde M."/>
            <person name="Katinka M."/>
            <person name="Mock T."/>
            <person name="Valentin K."/>
            <person name="Verret F."/>
            <person name="Berges J.A."/>
            <person name="Brownlee C."/>
            <person name="Cadoret J.P."/>
            <person name="Chiovitti A."/>
            <person name="Choi C.J."/>
            <person name="Coesel S."/>
            <person name="De Martino A."/>
            <person name="Detter J.C."/>
            <person name="Durkin C."/>
            <person name="Falciatore A."/>
            <person name="Fournet J."/>
            <person name="Haruta M."/>
            <person name="Huysman M.J."/>
            <person name="Jenkins B.D."/>
            <person name="Jiroutova K."/>
            <person name="Jorgensen R.E."/>
            <person name="Joubert Y."/>
            <person name="Kaplan A."/>
            <person name="Kroger N."/>
            <person name="Kroth P.G."/>
            <person name="La Roche J."/>
            <person name="Lindquist E."/>
            <person name="Lommer M."/>
            <person name="Martin-Jezequel V."/>
            <person name="Lopez P.J."/>
            <person name="Lucas S."/>
            <person name="Mangogna M."/>
            <person name="McGinnis K."/>
            <person name="Medlin L.K."/>
            <person name="Montsant A."/>
            <person name="Oudot-Le Secq M.P."/>
            <person name="Napoli C."/>
            <person name="Obornik M."/>
            <person name="Parker M.S."/>
            <person name="Petit J.L."/>
            <person name="Porcel B.M."/>
            <person name="Poulsen N."/>
            <person name="Robison M."/>
            <person name="Rychlewski L."/>
            <person name="Rynearson T.A."/>
            <person name="Schmutz J."/>
            <person name="Shapiro H."/>
            <person name="Siaut M."/>
            <person name="Stanley M."/>
            <person name="Sussman M.R."/>
            <person name="Taylor A.R."/>
            <person name="Vardi A."/>
            <person name="von Dassow P."/>
            <person name="Vyverman W."/>
            <person name="Willis A."/>
            <person name="Wyrwicz L.S."/>
            <person name="Rokhsar D.S."/>
            <person name="Weissenbach J."/>
            <person name="Armbrust E.V."/>
            <person name="Green B.R."/>
            <person name="Van de Peer Y."/>
            <person name="Grigoriev I.V."/>
        </authorList>
    </citation>
    <scope>NUCLEOTIDE SEQUENCE [LARGE SCALE GENOMIC DNA]</scope>
    <source>
        <strain evidence="2 3">CCMP1335</strain>
    </source>
</reference>
<keyword evidence="3" id="KW-1185">Reference proteome</keyword>
<dbReference type="KEGG" id="tps:THAPSDRAFT_11394"/>
<gene>
    <name evidence="2" type="ORF">THAPSDRAFT_11394</name>
</gene>
<dbReference type="AlphaFoldDB" id="B8LDW4"/>
<reference evidence="2 3" key="1">
    <citation type="journal article" date="2004" name="Science">
        <title>The genome of the diatom Thalassiosira pseudonana: ecology, evolution, and metabolism.</title>
        <authorList>
            <person name="Armbrust E.V."/>
            <person name="Berges J.A."/>
            <person name="Bowler C."/>
            <person name="Green B.R."/>
            <person name="Martinez D."/>
            <person name="Putnam N.H."/>
            <person name="Zhou S."/>
            <person name="Allen A.E."/>
            <person name="Apt K.E."/>
            <person name="Bechner M."/>
            <person name="Brzezinski M.A."/>
            <person name="Chaal B.K."/>
            <person name="Chiovitti A."/>
            <person name="Davis A.K."/>
            <person name="Demarest M.S."/>
            <person name="Detter J.C."/>
            <person name="Glavina T."/>
            <person name="Goodstein D."/>
            <person name="Hadi M.Z."/>
            <person name="Hellsten U."/>
            <person name="Hildebrand M."/>
            <person name="Jenkins B.D."/>
            <person name="Jurka J."/>
            <person name="Kapitonov V.V."/>
            <person name="Kroger N."/>
            <person name="Lau W.W."/>
            <person name="Lane T.W."/>
            <person name="Larimer F.W."/>
            <person name="Lippmeier J.C."/>
            <person name="Lucas S."/>
            <person name="Medina M."/>
            <person name="Montsant A."/>
            <person name="Obornik M."/>
            <person name="Parker M.S."/>
            <person name="Palenik B."/>
            <person name="Pazour G.J."/>
            <person name="Richardson P.M."/>
            <person name="Rynearson T.A."/>
            <person name="Saito M.A."/>
            <person name="Schwartz D.C."/>
            <person name="Thamatrakoln K."/>
            <person name="Valentin K."/>
            <person name="Vardi A."/>
            <person name="Wilkerson F.P."/>
            <person name="Rokhsar D.S."/>
        </authorList>
    </citation>
    <scope>NUCLEOTIDE SEQUENCE [LARGE SCALE GENOMIC DNA]</scope>
    <source>
        <strain evidence="2 3">CCMP1335</strain>
    </source>
</reference>
<feature type="chain" id="PRO_5002874025" description="PA14 domain-containing protein" evidence="1">
    <location>
        <begin position="21"/>
        <end position="423"/>
    </location>
</feature>
<proteinExistence type="predicted"/>
<evidence type="ECO:0000313" key="2">
    <source>
        <dbReference type="EMBL" id="EED86553.1"/>
    </source>
</evidence>
<evidence type="ECO:0000256" key="1">
    <source>
        <dbReference type="SAM" id="SignalP"/>
    </source>
</evidence>
<evidence type="ECO:0000313" key="3">
    <source>
        <dbReference type="Proteomes" id="UP000001449"/>
    </source>
</evidence>
<dbReference type="EMBL" id="DS999421">
    <property type="protein sequence ID" value="EED86553.1"/>
    <property type="molecule type" value="Genomic_DNA"/>
</dbReference>
<organism evidence="2 3">
    <name type="scientific">Thalassiosira pseudonana</name>
    <name type="common">Marine diatom</name>
    <name type="synonym">Cyclotella nana</name>
    <dbReference type="NCBI Taxonomy" id="35128"/>
    <lineage>
        <taxon>Eukaryota</taxon>
        <taxon>Sar</taxon>
        <taxon>Stramenopiles</taxon>
        <taxon>Ochrophyta</taxon>
        <taxon>Bacillariophyta</taxon>
        <taxon>Coscinodiscophyceae</taxon>
        <taxon>Thalassiosirophycidae</taxon>
        <taxon>Thalassiosirales</taxon>
        <taxon>Thalassiosiraceae</taxon>
        <taxon>Thalassiosira</taxon>
    </lineage>
</organism>
<dbReference type="RefSeq" id="XP_002297228.1">
    <property type="nucleotide sequence ID" value="XM_002297192.1"/>
</dbReference>
<sequence length="423" mass="45457">MTKPSLLVVLSLLSAQSALAVVCEGNASNSCNGLQNTCTSEGLCTVDSTTGSCCSLPATSLIALRSAATCNSNADASICSGEVGITSLTTSTVGATLAPEELTYAPTPSPSITSKPTETCYNIEIGIILDTYPEETSWEITEGRKSTLQDPSATVVSASPFYDPNRYREASDAHIVCLPAGKYTFTIFDSDKEDGMCCGYGEGKYVVTYQSTGEMITQGAEFGSSETTKFAIPFEAPTLRDANGDGVEDRTKNIIPTIPLTSDGMPSCSNEFGLHLQTDDYGVETTWELRERDEMSTNYTDGKVIASGGPYTSEFEYDISYCLNPGKYYFIFYDWQCDGLVGIKSNGYYTVKVNGMDVWTGGTDMNGYEEVVDVEFLNPLVGAESEESSKAYVASYSAGERLVGNERWIQVLVATAAAVMAWN</sequence>
<dbReference type="Proteomes" id="UP000001449">
    <property type="component" value="Unassembled WGS sequence"/>
</dbReference>
<dbReference type="PaxDb" id="35128-Thaps11394"/>
<feature type="signal peptide" evidence="1">
    <location>
        <begin position="1"/>
        <end position="20"/>
    </location>
</feature>
<name>B8LDW4_THAPS</name>
<evidence type="ECO:0008006" key="4">
    <source>
        <dbReference type="Google" id="ProtNLM"/>
    </source>
</evidence>
<dbReference type="eggNOG" id="ENOG502T6TH">
    <property type="taxonomic scope" value="Eukaryota"/>
</dbReference>